<keyword evidence="3" id="KW-0804">Transcription</keyword>
<sequence>MSSEFRFSIKKTDTLRNQIYQDIKDAVIGGMLKPGQRLREQDLSKDMGVSRGPIREAILLLEREGLLVTQTHRETTVANVEKDEVERLLNPLRVLLESYCIQTILPRLVAGHFEYLENILNELIEACQKSDLAAIVRKDLQFHEYLVSLTEEPYLISLWSGVSSRIVFHFMNNSHMHQLNDFSQLIQEHRELLDAIKTKDWTMIEPVLKKHIY</sequence>
<keyword evidence="1" id="KW-0805">Transcription regulation</keyword>
<dbReference type="GO" id="GO:0003677">
    <property type="term" value="F:DNA binding"/>
    <property type="evidence" value="ECO:0007669"/>
    <property type="project" value="UniProtKB-KW"/>
</dbReference>
<accession>A0A2V5JWV7</accession>
<dbReference type="PRINTS" id="PR00035">
    <property type="entry name" value="HTHGNTR"/>
</dbReference>
<dbReference type="InterPro" id="IPR000524">
    <property type="entry name" value="Tscrpt_reg_HTH_GntR"/>
</dbReference>
<dbReference type="EMBL" id="QJVJ01000013">
    <property type="protein sequence ID" value="PYI51289.1"/>
    <property type="molecule type" value="Genomic_DNA"/>
</dbReference>
<evidence type="ECO:0000256" key="2">
    <source>
        <dbReference type="ARBA" id="ARBA00023125"/>
    </source>
</evidence>
<dbReference type="Proteomes" id="UP000247476">
    <property type="component" value="Unassembled WGS sequence"/>
</dbReference>
<dbReference type="RefSeq" id="WP_110842802.1">
    <property type="nucleotide sequence ID" value="NZ_QJVJ01000013.1"/>
</dbReference>
<dbReference type="Gene3D" id="1.20.120.530">
    <property type="entry name" value="GntR ligand-binding domain-like"/>
    <property type="match status" value="1"/>
</dbReference>
<feature type="domain" description="HTH gntR-type" evidence="4">
    <location>
        <begin position="13"/>
        <end position="80"/>
    </location>
</feature>
<evidence type="ECO:0000313" key="5">
    <source>
        <dbReference type="EMBL" id="PYI51289.1"/>
    </source>
</evidence>
<dbReference type="SUPFAM" id="SSF46785">
    <property type="entry name" value="Winged helix' DNA-binding domain"/>
    <property type="match status" value="1"/>
</dbReference>
<dbReference type="Pfam" id="PF07729">
    <property type="entry name" value="FCD"/>
    <property type="match status" value="1"/>
</dbReference>
<evidence type="ECO:0000259" key="4">
    <source>
        <dbReference type="PROSITE" id="PS50949"/>
    </source>
</evidence>
<keyword evidence="6" id="KW-1185">Reference proteome</keyword>
<organism evidence="5 6">
    <name type="scientific">Paenibacillus flagellatus</name>
    <dbReference type="NCBI Taxonomy" id="2211139"/>
    <lineage>
        <taxon>Bacteria</taxon>
        <taxon>Bacillati</taxon>
        <taxon>Bacillota</taxon>
        <taxon>Bacilli</taxon>
        <taxon>Bacillales</taxon>
        <taxon>Paenibacillaceae</taxon>
        <taxon>Paenibacillus</taxon>
    </lineage>
</organism>
<dbReference type="PROSITE" id="PS50949">
    <property type="entry name" value="HTH_GNTR"/>
    <property type="match status" value="1"/>
</dbReference>
<dbReference type="InterPro" id="IPR036388">
    <property type="entry name" value="WH-like_DNA-bd_sf"/>
</dbReference>
<comment type="caution">
    <text evidence="5">The sequence shown here is derived from an EMBL/GenBank/DDBJ whole genome shotgun (WGS) entry which is preliminary data.</text>
</comment>
<dbReference type="CDD" id="cd07377">
    <property type="entry name" value="WHTH_GntR"/>
    <property type="match status" value="1"/>
</dbReference>
<dbReference type="SMART" id="SM00345">
    <property type="entry name" value="HTH_GNTR"/>
    <property type="match status" value="1"/>
</dbReference>
<evidence type="ECO:0000256" key="1">
    <source>
        <dbReference type="ARBA" id="ARBA00023015"/>
    </source>
</evidence>
<dbReference type="AlphaFoldDB" id="A0A2V5JWV7"/>
<dbReference type="InterPro" id="IPR008920">
    <property type="entry name" value="TF_FadR/GntR_C"/>
</dbReference>
<dbReference type="Pfam" id="PF00392">
    <property type="entry name" value="GntR"/>
    <property type="match status" value="1"/>
</dbReference>
<dbReference type="InterPro" id="IPR036390">
    <property type="entry name" value="WH_DNA-bd_sf"/>
</dbReference>
<dbReference type="PANTHER" id="PTHR43537">
    <property type="entry name" value="TRANSCRIPTIONAL REGULATOR, GNTR FAMILY"/>
    <property type="match status" value="1"/>
</dbReference>
<dbReference type="PANTHER" id="PTHR43537:SF24">
    <property type="entry name" value="GLUCONATE OPERON TRANSCRIPTIONAL REPRESSOR"/>
    <property type="match status" value="1"/>
</dbReference>
<dbReference type="OrthoDB" id="9781630at2"/>
<protein>
    <submittedName>
        <fullName evidence="5">GntR family transcriptional regulator</fullName>
    </submittedName>
</protein>
<keyword evidence="2" id="KW-0238">DNA-binding</keyword>
<proteinExistence type="predicted"/>
<dbReference type="SUPFAM" id="SSF48008">
    <property type="entry name" value="GntR ligand-binding domain-like"/>
    <property type="match status" value="1"/>
</dbReference>
<dbReference type="GO" id="GO:0003700">
    <property type="term" value="F:DNA-binding transcription factor activity"/>
    <property type="evidence" value="ECO:0007669"/>
    <property type="project" value="InterPro"/>
</dbReference>
<evidence type="ECO:0000256" key="3">
    <source>
        <dbReference type="ARBA" id="ARBA00023163"/>
    </source>
</evidence>
<evidence type="ECO:0000313" key="6">
    <source>
        <dbReference type="Proteomes" id="UP000247476"/>
    </source>
</evidence>
<dbReference type="InterPro" id="IPR011711">
    <property type="entry name" value="GntR_C"/>
</dbReference>
<name>A0A2V5JWV7_9BACL</name>
<dbReference type="Gene3D" id="1.10.10.10">
    <property type="entry name" value="Winged helix-like DNA-binding domain superfamily/Winged helix DNA-binding domain"/>
    <property type="match status" value="1"/>
</dbReference>
<reference evidence="5 6" key="1">
    <citation type="submission" date="2018-05" db="EMBL/GenBank/DDBJ databases">
        <title>Paenibacillus flagellatus sp. nov., isolated from selenium mineral soil.</title>
        <authorList>
            <person name="Dai X."/>
        </authorList>
    </citation>
    <scope>NUCLEOTIDE SEQUENCE [LARGE SCALE GENOMIC DNA]</scope>
    <source>
        <strain evidence="5 6">DXL2</strain>
    </source>
</reference>
<gene>
    <name evidence="5" type="ORF">DLM86_24990</name>
</gene>